<name>B4VRZ9_9CYAN</name>
<evidence type="ECO:0000313" key="1">
    <source>
        <dbReference type="EMBL" id="EDX75098.1"/>
    </source>
</evidence>
<evidence type="ECO:0008006" key="3">
    <source>
        <dbReference type="Google" id="ProtNLM"/>
    </source>
</evidence>
<evidence type="ECO:0000313" key="2">
    <source>
        <dbReference type="Proteomes" id="UP000003835"/>
    </source>
</evidence>
<gene>
    <name evidence="1" type="ORF">MC7420_2102</name>
</gene>
<dbReference type="AlphaFoldDB" id="B4VRZ9"/>
<dbReference type="PROSITE" id="PS51257">
    <property type="entry name" value="PROKAR_LIPOPROTEIN"/>
    <property type="match status" value="1"/>
</dbReference>
<accession>B4VRZ9</accession>
<sequence length="50" mass="5777">MKRLIREPTPLLFQYALIFLSCLVITPMGDLSECVLAQIPINYVNINYFT</sequence>
<dbReference type="HOGENOM" id="CLU_3116698_0_0_3"/>
<proteinExistence type="predicted"/>
<dbReference type="EMBL" id="DS989850">
    <property type="protein sequence ID" value="EDX75098.1"/>
    <property type="molecule type" value="Genomic_DNA"/>
</dbReference>
<dbReference type="Proteomes" id="UP000003835">
    <property type="component" value="Unassembled WGS sequence"/>
</dbReference>
<protein>
    <recommendedName>
        <fullName evidence="3">Lipoprotein</fullName>
    </recommendedName>
</protein>
<reference evidence="1 2" key="1">
    <citation type="submission" date="2008-07" db="EMBL/GenBank/DDBJ databases">
        <authorList>
            <person name="Tandeau de Marsac N."/>
            <person name="Ferriera S."/>
            <person name="Johnson J."/>
            <person name="Kravitz S."/>
            <person name="Beeson K."/>
            <person name="Sutton G."/>
            <person name="Rogers Y.-H."/>
            <person name="Friedman R."/>
            <person name="Frazier M."/>
            <person name="Venter J.C."/>
        </authorList>
    </citation>
    <scope>NUCLEOTIDE SEQUENCE [LARGE SCALE GENOMIC DNA]</scope>
    <source>
        <strain evidence="1 2">PCC 7420</strain>
    </source>
</reference>
<organism evidence="1 2">
    <name type="scientific">Coleofasciculus chthonoplastes PCC 7420</name>
    <dbReference type="NCBI Taxonomy" id="118168"/>
    <lineage>
        <taxon>Bacteria</taxon>
        <taxon>Bacillati</taxon>
        <taxon>Cyanobacteriota</taxon>
        <taxon>Cyanophyceae</taxon>
        <taxon>Coleofasciculales</taxon>
        <taxon>Coleofasciculaceae</taxon>
        <taxon>Coleofasciculus</taxon>
    </lineage>
</organism>
<keyword evidence="2" id="KW-1185">Reference proteome</keyword>